<evidence type="ECO:0000313" key="8">
    <source>
        <dbReference type="EMBL" id="RDX88532.1"/>
    </source>
</evidence>
<dbReference type="CDD" id="cd01647">
    <property type="entry name" value="RT_LTR"/>
    <property type="match status" value="1"/>
</dbReference>
<dbReference type="AlphaFoldDB" id="A0A371GDA0"/>
<dbReference type="Proteomes" id="UP000257109">
    <property type="component" value="Unassembled WGS sequence"/>
</dbReference>
<feature type="domain" description="Integrase catalytic" evidence="7">
    <location>
        <begin position="297"/>
        <end position="457"/>
    </location>
</feature>
<keyword evidence="1" id="KW-0808">Transferase</keyword>
<keyword evidence="4" id="KW-0255">Endonuclease</keyword>
<dbReference type="Pfam" id="PF24626">
    <property type="entry name" value="SH3_Tf2-1"/>
    <property type="match status" value="1"/>
</dbReference>
<dbReference type="Pfam" id="PF17917">
    <property type="entry name" value="RT_RNaseH"/>
    <property type="match status" value="1"/>
</dbReference>
<dbReference type="GO" id="GO:0004519">
    <property type="term" value="F:endonuclease activity"/>
    <property type="evidence" value="ECO:0007669"/>
    <property type="project" value="UniProtKB-KW"/>
</dbReference>
<dbReference type="EMBL" id="QJKJ01005912">
    <property type="protein sequence ID" value="RDX88532.1"/>
    <property type="molecule type" value="Genomic_DNA"/>
</dbReference>
<dbReference type="SUPFAM" id="SSF56672">
    <property type="entry name" value="DNA/RNA polymerases"/>
    <property type="match status" value="1"/>
</dbReference>
<dbReference type="InterPro" id="IPR041373">
    <property type="entry name" value="RT_RNaseH"/>
</dbReference>
<dbReference type="Gene3D" id="3.30.70.270">
    <property type="match status" value="2"/>
</dbReference>
<dbReference type="InterPro" id="IPR036397">
    <property type="entry name" value="RNaseH_sf"/>
</dbReference>
<evidence type="ECO:0000256" key="1">
    <source>
        <dbReference type="ARBA" id="ARBA00022679"/>
    </source>
</evidence>
<dbReference type="PANTHER" id="PTHR35046">
    <property type="entry name" value="ZINC KNUCKLE (CCHC-TYPE) FAMILY PROTEIN"/>
    <property type="match status" value="1"/>
</dbReference>
<evidence type="ECO:0000256" key="2">
    <source>
        <dbReference type="ARBA" id="ARBA00022695"/>
    </source>
</evidence>
<keyword evidence="9" id="KW-1185">Reference proteome</keyword>
<keyword evidence="2" id="KW-0548">Nucleotidyltransferase</keyword>
<keyword evidence="6" id="KW-0695">RNA-directed DNA polymerase</keyword>
<reference evidence="8" key="1">
    <citation type="submission" date="2018-05" db="EMBL/GenBank/DDBJ databases">
        <title>Draft genome of Mucuna pruriens seed.</title>
        <authorList>
            <person name="Nnadi N.E."/>
            <person name="Vos R."/>
            <person name="Hasami M.H."/>
            <person name="Devisetty U.K."/>
            <person name="Aguiy J.C."/>
        </authorList>
    </citation>
    <scope>NUCLEOTIDE SEQUENCE [LARGE SCALE GENOMIC DNA]</scope>
    <source>
        <strain evidence="8">JCA_2017</strain>
    </source>
</reference>
<proteinExistence type="predicted"/>
<dbReference type="InterPro" id="IPR012337">
    <property type="entry name" value="RNaseH-like_sf"/>
</dbReference>
<evidence type="ECO:0000256" key="4">
    <source>
        <dbReference type="ARBA" id="ARBA00022759"/>
    </source>
</evidence>
<keyword evidence="3" id="KW-0540">Nuclease</keyword>
<dbReference type="InterPro" id="IPR043128">
    <property type="entry name" value="Rev_trsase/Diguanyl_cyclase"/>
</dbReference>
<dbReference type="Gene3D" id="1.10.340.70">
    <property type="match status" value="1"/>
</dbReference>
<dbReference type="InterPro" id="IPR056924">
    <property type="entry name" value="SH3_Tf2-1"/>
</dbReference>
<dbReference type="GO" id="GO:0003676">
    <property type="term" value="F:nucleic acid binding"/>
    <property type="evidence" value="ECO:0007669"/>
    <property type="project" value="InterPro"/>
</dbReference>
<dbReference type="Pfam" id="PF00078">
    <property type="entry name" value="RVT_1"/>
    <property type="match status" value="1"/>
</dbReference>
<keyword evidence="5" id="KW-0378">Hydrolase</keyword>
<dbReference type="CDD" id="cd09274">
    <property type="entry name" value="RNase_HI_RT_Ty3"/>
    <property type="match status" value="1"/>
</dbReference>
<feature type="non-terminal residue" evidence="8">
    <location>
        <position position="1"/>
    </location>
</feature>
<dbReference type="GO" id="GO:0003964">
    <property type="term" value="F:RNA-directed DNA polymerase activity"/>
    <property type="evidence" value="ECO:0007669"/>
    <property type="project" value="UniProtKB-KW"/>
</dbReference>
<name>A0A371GDA0_MUCPR</name>
<dbReference type="PANTHER" id="PTHR35046:SF9">
    <property type="entry name" value="RNA-DIRECTED DNA POLYMERASE"/>
    <property type="match status" value="1"/>
</dbReference>
<dbReference type="PROSITE" id="PS50994">
    <property type="entry name" value="INTEGRASE"/>
    <property type="match status" value="1"/>
</dbReference>
<comment type="caution">
    <text evidence="8">The sequence shown here is derived from an EMBL/GenBank/DDBJ whole genome shotgun (WGS) entry which is preliminary data.</text>
</comment>
<evidence type="ECO:0000313" key="9">
    <source>
        <dbReference type="Proteomes" id="UP000257109"/>
    </source>
</evidence>
<dbReference type="OrthoDB" id="407598at2759"/>
<evidence type="ECO:0000256" key="3">
    <source>
        <dbReference type="ARBA" id="ARBA00022722"/>
    </source>
</evidence>
<dbReference type="Gene3D" id="3.30.420.10">
    <property type="entry name" value="Ribonuclease H-like superfamily/Ribonuclease H"/>
    <property type="match status" value="1"/>
</dbReference>
<evidence type="ECO:0000256" key="5">
    <source>
        <dbReference type="ARBA" id="ARBA00022801"/>
    </source>
</evidence>
<organism evidence="8 9">
    <name type="scientific">Mucuna pruriens</name>
    <name type="common">Velvet bean</name>
    <name type="synonym">Dolichos pruriens</name>
    <dbReference type="NCBI Taxonomy" id="157652"/>
    <lineage>
        <taxon>Eukaryota</taxon>
        <taxon>Viridiplantae</taxon>
        <taxon>Streptophyta</taxon>
        <taxon>Embryophyta</taxon>
        <taxon>Tracheophyta</taxon>
        <taxon>Spermatophyta</taxon>
        <taxon>Magnoliopsida</taxon>
        <taxon>eudicotyledons</taxon>
        <taxon>Gunneridae</taxon>
        <taxon>Pentapetalae</taxon>
        <taxon>rosids</taxon>
        <taxon>fabids</taxon>
        <taxon>Fabales</taxon>
        <taxon>Fabaceae</taxon>
        <taxon>Papilionoideae</taxon>
        <taxon>50 kb inversion clade</taxon>
        <taxon>NPAAA clade</taxon>
        <taxon>indigoferoid/millettioid clade</taxon>
        <taxon>Phaseoleae</taxon>
        <taxon>Mucuna</taxon>
    </lineage>
</organism>
<accession>A0A371GDA0</accession>
<dbReference type="Pfam" id="PF17921">
    <property type="entry name" value="Integrase_H2C2"/>
    <property type="match status" value="1"/>
</dbReference>
<evidence type="ECO:0000256" key="6">
    <source>
        <dbReference type="ARBA" id="ARBA00022918"/>
    </source>
</evidence>
<dbReference type="InterPro" id="IPR041588">
    <property type="entry name" value="Integrase_H2C2"/>
</dbReference>
<evidence type="ECO:0000259" key="7">
    <source>
        <dbReference type="PROSITE" id="PS50994"/>
    </source>
</evidence>
<dbReference type="InterPro" id="IPR001584">
    <property type="entry name" value="Integrase_cat-core"/>
</dbReference>
<dbReference type="InterPro" id="IPR043502">
    <property type="entry name" value="DNA/RNA_pol_sf"/>
</dbReference>
<dbReference type="GO" id="GO:0016787">
    <property type="term" value="F:hydrolase activity"/>
    <property type="evidence" value="ECO:0007669"/>
    <property type="project" value="UniProtKB-KW"/>
</dbReference>
<dbReference type="GO" id="GO:0015074">
    <property type="term" value="P:DNA integration"/>
    <property type="evidence" value="ECO:0007669"/>
    <property type="project" value="InterPro"/>
</dbReference>
<dbReference type="SUPFAM" id="SSF53098">
    <property type="entry name" value="Ribonuclease H-like"/>
    <property type="match status" value="1"/>
</dbReference>
<sequence length="692" mass="80667">MSLCATLVILVPKKDVIYHQIRWLLMPFGLSKALNTFMRLMNHVLRRLLGKCVVVYFDDILIYSTCLDYHLLHMRSVLEILRKKTLFSNVEKCVLCTQEVDEEKVKTIQDWPTHKTVGELRSFHGLASFYRWFVKEFSTIATLLNETSFKLECDASSVGIGVVILQEGHLIAYFSEKLKGTQLDYSTYDQELYALTWQHCLLPKEFVIHSNHEALKHLRGQGNLNKKHTKWVEFLEQFPYVIKHKQGNTNLVPFAICVHMTFNDFFRHDGFLFKGKKLCVPMNSIRQLLVRETHEGVLVGHFGELKTLDILSEHFYWPHEEGFLGISPRFFKMAHFIPCHKSGDASHVANLFFRNMVRLHGLSRNIVSDKDTKFLGHFWTSLWSKLETMLLYSTTCHPQMDGQTEVVNRTLGHLLRYFVKKSLRDWEDWILHVEFAYNRVFNSTTSYSPFVLAYGFNPLFPLDLPHLPIMPNCVNEEGLSRAQFVQRLYDKARLNMERKGEQYAKTTNKGRKEVFFKEGDLRFPHLRKYKLLPRKDDLFKIIKKINDNAYKVEIPQEFGASTSFNVINLTPYAAGTQALNLRSNSLQKRENDAYMKRHSQEDEVEEATPALEGPMTRGRLKNIHKKVCQMLPLLLDKERTHEGCIIYHLSSYLHDNIGLRSLGPKPFSVVYLFIVVRFPNFGSYNGLSSERF</sequence>
<protein>
    <recommendedName>
        <fullName evidence="7">Integrase catalytic domain-containing protein</fullName>
    </recommendedName>
</protein>
<dbReference type="InterPro" id="IPR000477">
    <property type="entry name" value="RT_dom"/>
</dbReference>
<gene>
    <name evidence="8" type="ORF">CR513_29858</name>
</gene>